<keyword evidence="7" id="KW-0139">CF(1)</keyword>
<dbReference type="EMBL" id="BBML01000001">
    <property type="protein sequence ID" value="GAK95784.1"/>
    <property type="molecule type" value="Genomic_DNA"/>
</dbReference>
<evidence type="ECO:0000313" key="8">
    <source>
        <dbReference type="EMBL" id="GAK95784.1"/>
    </source>
</evidence>
<evidence type="ECO:0000256" key="5">
    <source>
        <dbReference type="ARBA" id="ARBA00023065"/>
    </source>
</evidence>
<comment type="function">
    <text evidence="1">Produces ATP from ADP in the presence of a proton gradient across the membrane.</text>
</comment>
<evidence type="ECO:0000256" key="7">
    <source>
        <dbReference type="ARBA" id="ARBA00023196"/>
    </source>
</evidence>
<keyword evidence="7" id="KW-0066">ATP synthesis</keyword>
<dbReference type="GO" id="GO:0046933">
    <property type="term" value="F:proton-transporting ATP synthase activity, rotational mechanism"/>
    <property type="evidence" value="ECO:0007669"/>
    <property type="project" value="InterPro"/>
</dbReference>
<evidence type="ECO:0000256" key="1">
    <source>
        <dbReference type="ARBA" id="ARBA00003543"/>
    </source>
</evidence>
<sequence length="91" mass="9811">MKLEIVTPELTVFSGEVESVAVPGVNGEFQMLDNHAPVVSLLVEGDVRIYGSVTLNEDQQKLFVSNDGTTNYKISGGVIEMKDNKAVVLAD</sequence>
<keyword evidence="8" id="KW-0378">Hydrolase</keyword>
<comment type="similarity">
    <text evidence="3">Belongs to the ATPase epsilon chain family.</text>
</comment>
<dbReference type="InterPro" id="IPR020546">
    <property type="entry name" value="ATP_synth_F1_dsu/esu_N"/>
</dbReference>
<dbReference type="SUPFAM" id="SSF51344">
    <property type="entry name" value="Epsilon subunit of F1F0-ATP synthase N-terminal domain"/>
    <property type="match status" value="1"/>
</dbReference>
<evidence type="ECO:0000256" key="6">
    <source>
        <dbReference type="ARBA" id="ARBA00023136"/>
    </source>
</evidence>
<dbReference type="InterPro" id="IPR001469">
    <property type="entry name" value="ATP_synth_F1_dsu/esu"/>
</dbReference>
<evidence type="ECO:0000256" key="2">
    <source>
        <dbReference type="ARBA" id="ARBA00004184"/>
    </source>
</evidence>
<reference evidence="8" key="1">
    <citation type="journal article" date="2014" name="Genome Announc.">
        <title>Draft Genome Sequences of Marine Flavobacterium Nonlabens Strains NR17, NR24, NR27, NR32, NR33, and Ara13.</title>
        <authorList>
            <person name="Nakanishi M."/>
            <person name="Meirelles P."/>
            <person name="Suzuki R."/>
            <person name="Takatani N."/>
            <person name="Mino S."/>
            <person name="Suda W."/>
            <person name="Oshima K."/>
            <person name="Hattori M."/>
            <person name="Ohkuma M."/>
            <person name="Hosokawa M."/>
            <person name="Miyashita K."/>
            <person name="Thompson F.L."/>
            <person name="Niwa A."/>
            <person name="Sawabe T."/>
            <person name="Sawabe T."/>
        </authorList>
    </citation>
    <scope>NUCLEOTIDE SEQUENCE [LARGE SCALE GENOMIC DNA]</scope>
    <source>
        <strain evidence="8">JCM 19294</strain>
    </source>
</reference>
<proteinExistence type="inferred from homology"/>
<dbReference type="GO" id="GO:0045259">
    <property type="term" value="C:proton-transporting ATP synthase complex"/>
    <property type="evidence" value="ECO:0007669"/>
    <property type="project" value="UniProtKB-KW"/>
</dbReference>
<dbReference type="RefSeq" id="WP_042276521.1">
    <property type="nucleotide sequence ID" value="NZ_BBML01000001.1"/>
</dbReference>
<keyword evidence="6" id="KW-0472">Membrane</keyword>
<evidence type="ECO:0000313" key="9">
    <source>
        <dbReference type="Proteomes" id="UP000029221"/>
    </source>
</evidence>
<dbReference type="CDD" id="cd12152">
    <property type="entry name" value="F1-ATPase_delta"/>
    <property type="match status" value="1"/>
</dbReference>
<evidence type="ECO:0000256" key="4">
    <source>
        <dbReference type="ARBA" id="ARBA00022448"/>
    </source>
</evidence>
<name>A0A090PY54_9FLAO</name>
<dbReference type="Gene3D" id="2.60.15.10">
    <property type="entry name" value="F0F1 ATP synthase delta/epsilon subunit, N-terminal"/>
    <property type="match status" value="1"/>
</dbReference>
<keyword evidence="4" id="KW-0813">Transport</keyword>
<dbReference type="Proteomes" id="UP000029221">
    <property type="component" value="Unassembled WGS sequence"/>
</dbReference>
<keyword evidence="9" id="KW-1185">Reference proteome</keyword>
<dbReference type="EC" id="3.6.3.14" evidence="8"/>
<dbReference type="InterPro" id="IPR036771">
    <property type="entry name" value="ATPsynth_dsu/esu_N"/>
</dbReference>
<accession>A0A090PY54</accession>
<dbReference type="GO" id="GO:0016787">
    <property type="term" value="F:hydrolase activity"/>
    <property type="evidence" value="ECO:0007669"/>
    <property type="project" value="UniProtKB-KW"/>
</dbReference>
<protein>
    <submittedName>
        <fullName evidence="8">ATP synthase epsilon chain</fullName>
        <ecNumber evidence="8">3.6.3.14</ecNumber>
    </submittedName>
</protein>
<dbReference type="AlphaFoldDB" id="A0A090PY54"/>
<dbReference type="eggNOG" id="COG0355">
    <property type="taxonomic scope" value="Bacteria"/>
</dbReference>
<dbReference type="Pfam" id="PF02823">
    <property type="entry name" value="ATP-synt_DE_N"/>
    <property type="match status" value="1"/>
</dbReference>
<keyword evidence="5" id="KW-0406">Ion transport</keyword>
<evidence type="ECO:0000256" key="3">
    <source>
        <dbReference type="ARBA" id="ARBA00005712"/>
    </source>
</evidence>
<dbReference type="STRING" id="319236.BST91_11850"/>
<comment type="caution">
    <text evidence="8">The sequence shown here is derived from an EMBL/GenBank/DDBJ whole genome shotgun (WGS) entry which is preliminary data.</text>
</comment>
<gene>
    <name evidence="8" type="ORF">JCM19294_2566</name>
</gene>
<dbReference type="GO" id="GO:0012505">
    <property type="term" value="C:endomembrane system"/>
    <property type="evidence" value="ECO:0007669"/>
    <property type="project" value="UniProtKB-SubCell"/>
</dbReference>
<dbReference type="OrthoDB" id="5294255at2"/>
<organism evidence="8 9">
    <name type="scientific">Nonlabens tegetincola</name>
    <dbReference type="NCBI Taxonomy" id="323273"/>
    <lineage>
        <taxon>Bacteria</taxon>
        <taxon>Pseudomonadati</taxon>
        <taxon>Bacteroidota</taxon>
        <taxon>Flavobacteriia</taxon>
        <taxon>Flavobacteriales</taxon>
        <taxon>Flavobacteriaceae</taxon>
        <taxon>Nonlabens</taxon>
    </lineage>
</organism>
<comment type="subcellular location">
    <subcellularLocation>
        <location evidence="2">Endomembrane system</location>
        <topology evidence="2">Peripheral membrane protein</topology>
    </subcellularLocation>
</comment>
<accession>A0A2S7TH03</accession>